<dbReference type="EMBL" id="JAEDAK010000004">
    <property type="protein sequence ID" value="MBH9576683.1"/>
    <property type="molecule type" value="Genomic_DNA"/>
</dbReference>
<evidence type="ECO:0000313" key="6">
    <source>
        <dbReference type="EMBL" id="MBH9576683.1"/>
    </source>
</evidence>
<keyword evidence="3 6" id="KW-0413">Isomerase</keyword>
<accession>A0A931J0W9</accession>
<dbReference type="PANTHER" id="PTHR43246">
    <property type="entry name" value="PEPTIDYL-PROLYL CIS-TRANS ISOMERASE CYP38, CHLOROPLASTIC"/>
    <property type="match status" value="1"/>
</dbReference>
<dbReference type="GO" id="GO:0003755">
    <property type="term" value="F:peptidyl-prolyl cis-trans isomerase activity"/>
    <property type="evidence" value="ECO:0007669"/>
    <property type="project" value="UniProtKB-KW"/>
</dbReference>
<dbReference type="SUPFAM" id="SSF50891">
    <property type="entry name" value="Cyclophilin-like"/>
    <property type="match status" value="1"/>
</dbReference>
<evidence type="ECO:0000256" key="2">
    <source>
        <dbReference type="ARBA" id="ARBA00023110"/>
    </source>
</evidence>
<dbReference type="Gene3D" id="2.40.100.10">
    <property type="entry name" value="Cyclophilin-like"/>
    <property type="match status" value="1"/>
</dbReference>
<evidence type="ECO:0000256" key="4">
    <source>
        <dbReference type="SAM" id="SignalP"/>
    </source>
</evidence>
<protein>
    <recommendedName>
        <fullName evidence="1">peptidylprolyl isomerase</fullName>
        <ecNumber evidence="1">5.2.1.8</ecNumber>
    </recommendedName>
</protein>
<dbReference type="PROSITE" id="PS50072">
    <property type="entry name" value="CSA_PPIASE_2"/>
    <property type="match status" value="1"/>
</dbReference>
<dbReference type="InterPro" id="IPR002130">
    <property type="entry name" value="Cyclophilin-type_PPIase_dom"/>
</dbReference>
<dbReference type="InterPro" id="IPR029000">
    <property type="entry name" value="Cyclophilin-like_dom_sf"/>
</dbReference>
<feature type="domain" description="PPIase cyclophilin-type" evidence="5">
    <location>
        <begin position="42"/>
        <end position="178"/>
    </location>
</feature>
<feature type="signal peptide" evidence="4">
    <location>
        <begin position="1"/>
        <end position="28"/>
    </location>
</feature>
<evidence type="ECO:0000259" key="5">
    <source>
        <dbReference type="PROSITE" id="PS50072"/>
    </source>
</evidence>
<comment type="caution">
    <text evidence="6">The sequence shown here is derived from an EMBL/GenBank/DDBJ whole genome shotgun (WGS) entry which is preliminary data.</text>
</comment>
<dbReference type="Proteomes" id="UP000613266">
    <property type="component" value="Unassembled WGS sequence"/>
</dbReference>
<organism evidence="6 7">
    <name type="scientific">Inhella proteolytica</name>
    <dbReference type="NCBI Taxonomy" id="2795029"/>
    <lineage>
        <taxon>Bacteria</taxon>
        <taxon>Pseudomonadati</taxon>
        <taxon>Pseudomonadota</taxon>
        <taxon>Betaproteobacteria</taxon>
        <taxon>Burkholderiales</taxon>
        <taxon>Sphaerotilaceae</taxon>
        <taxon>Inhella</taxon>
    </lineage>
</organism>
<evidence type="ECO:0000256" key="3">
    <source>
        <dbReference type="ARBA" id="ARBA00023235"/>
    </source>
</evidence>
<keyword evidence="7" id="KW-1185">Reference proteome</keyword>
<dbReference type="PRINTS" id="PR00153">
    <property type="entry name" value="CSAPPISMRASE"/>
</dbReference>
<sequence>MNAKAPQGLLRLGTALLAGLLLAGAAAAQTVGTTVRVATDKGPIDIQLYDSAAPATVTNFLNYVRRGAYDGVFFHRLSLGFVLQGGGFKFSDGAAPRVSAIAQDPPVVNEFSATRSNLRGTVAMAKLGGNPNSATNQWFINLTNNASNLDGQNGGFTVFGRISTPGMATVDALAALNTVNAAGCTNALGSQAGAMGELPLIKALSSLSCDAIRNENLVVMRSVKELPKPSASSDSDRIFNYLEAAYPQYAAPASAPTLSALGYTYRYYANTQAYVGTKDGEVFYLVPALSSNITKLASMAELLQQAAAAGY</sequence>
<dbReference type="Pfam" id="PF00160">
    <property type="entry name" value="Pro_isomerase"/>
    <property type="match status" value="1"/>
</dbReference>
<feature type="chain" id="PRO_5036745290" description="peptidylprolyl isomerase" evidence="4">
    <location>
        <begin position="29"/>
        <end position="311"/>
    </location>
</feature>
<dbReference type="EC" id="5.2.1.8" evidence="1"/>
<name>A0A931J0W9_9BURK</name>
<reference evidence="6" key="1">
    <citation type="submission" date="2020-12" db="EMBL/GenBank/DDBJ databases">
        <title>The genome sequence of Inhella sp. 1Y17.</title>
        <authorList>
            <person name="Liu Y."/>
        </authorList>
    </citation>
    <scope>NUCLEOTIDE SEQUENCE</scope>
    <source>
        <strain evidence="6">1Y17</strain>
    </source>
</reference>
<evidence type="ECO:0000256" key="1">
    <source>
        <dbReference type="ARBA" id="ARBA00013194"/>
    </source>
</evidence>
<dbReference type="InterPro" id="IPR044665">
    <property type="entry name" value="E_coli_cyclophilin_A-like"/>
</dbReference>
<evidence type="ECO:0000313" key="7">
    <source>
        <dbReference type="Proteomes" id="UP000613266"/>
    </source>
</evidence>
<proteinExistence type="predicted"/>
<gene>
    <name evidence="6" type="ORF">I7X39_07185</name>
</gene>
<dbReference type="AlphaFoldDB" id="A0A931J0W9"/>
<keyword evidence="2" id="KW-0697">Rotamase</keyword>
<keyword evidence="4" id="KW-0732">Signal</keyword>
<dbReference type="RefSeq" id="WP_198110303.1">
    <property type="nucleotide sequence ID" value="NZ_JAEDAK010000004.1"/>
</dbReference>